<dbReference type="PIRSF" id="PIRSF015596">
    <property type="entry name" value="5_alpha-SR2"/>
    <property type="match status" value="1"/>
</dbReference>
<evidence type="ECO:0000256" key="6">
    <source>
        <dbReference type="ARBA" id="ARBA00022824"/>
    </source>
</evidence>
<evidence type="ECO:0000256" key="1">
    <source>
        <dbReference type="ARBA" id="ARBA00004477"/>
    </source>
</evidence>
<keyword evidence="12 18" id="KW-0472">Membrane</keyword>
<name>A0ABR2K7J7_9EUKA</name>
<evidence type="ECO:0000259" key="19">
    <source>
        <dbReference type="Pfam" id="PF02544"/>
    </source>
</evidence>
<evidence type="ECO:0000256" key="5">
    <source>
        <dbReference type="ARBA" id="ARBA00022782"/>
    </source>
</evidence>
<evidence type="ECO:0000256" key="12">
    <source>
        <dbReference type="ARBA" id="ARBA00023136"/>
    </source>
</evidence>
<feature type="transmembrane region" description="Helical" evidence="18">
    <location>
        <begin position="150"/>
        <end position="168"/>
    </location>
</feature>
<keyword evidence="7" id="KW-0492">Microsome</keyword>
<feature type="domain" description="3-oxo-5-alpha-steroid 4-dehydrogenase C-terminal" evidence="19">
    <location>
        <begin position="147"/>
        <end position="296"/>
    </location>
</feature>
<evidence type="ECO:0000256" key="7">
    <source>
        <dbReference type="ARBA" id="ARBA00022848"/>
    </source>
</evidence>
<comment type="function">
    <text evidence="13">Converts testosterone into 5-alpha-dihydrotestosterone and progesterone or corticosterone into their corresponding 5-alpha-3-oxosteroids. It plays a central role in sexual differentiation and androgen physiology.</text>
</comment>
<dbReference type="Gene3D" id="1.20.120.1630">
    <property type="match status" value="1"/>
</dbReference>
<comment type="subcellular location">
    <subcellularLocation>
        <location evidence="1">Endoplasmic reticulum membrane</location>
        <topology evidence="1">Multi-pass membrane protein</topology>
    </subcellularLocation>
    <subcellularLocation>
        <location evidence="2">Microsome membrane</location>
    </subcellularLocation>
</comment>
<keyword evidence="9 18" id="KW-1133">Transmembrane helix</keyword>
<reference evidence="20 21" key="1">
    <citation type="submission" date="2024-04" db="EMBL/GenBank/DDBJ databases">
        <title>Tritrichomonas musculus Genome.</title>
        <authorList>
            <person name="Alves-Ferreira E."/>
            <person name="Grigg M."/>
            <person name="Lorenzi H."/>
            <person name="Galac M."/>
        </authorList>
    </citation>
    <scope>NUCLEOTIDE SEQUENCE [LARGE SCALE GENOMIC DNA]</scope>
    <source>
        <strain evidence="20 21">EAF2021</strain>
    </source>
</reference>
<evidence type="ECO:0000256" key="3">
    <source>
        <dbReference type="ARBA" id="ARBA00007742"/>
    </source>
</evidence>
<dbReference type="InterPro" id="IPR039357">
    <property type="entry name" value="SRD5A/TECR"/>
</dbReference>
<comment type="caution">
    <text evidence="20">The sequence shown here is derived from an EMBL/GenBank/DDBJ whole genome shotgun (WGS) entry which is preliminary data.</text>
</comment>
<gene>
    <name evidence="20" type="ORF">M9Y10_038145</name>
</gene>
<keyword evidence="6" id="KW-0256">Endoplasmic reticulum</keyword>
<dbReference type="PROSITE" id="PS50244">
    <property type="entry name" value="S5A_REDUCTASE"/>
    <property type="match status" value="1"/>
</dbReference>
<evidence type="ECO:0000256" key="8">
    <source>
        <dbReference type="ARBA" id="ARBA00022857"/>
    </source>
</evidence>
<dbReference type="PANTHER" id="PTHR10556:SF57">
    <property type="entry name" value="3-OXO-5-ALPHA-STEROID 4-DEHYDROGENASE 1"/>
    <property type="match status" value="1"/>
</dbReference>
<keyword evidence="5" id="KW-0221">Differentiation</keyword>
<evidence type="ECO:0000256" key="4">
    <source>
        <dbReference type="ARBA" id="ARBA00022692"/>
    </source>
</evidence>
<dbReference type="Proteomes" id="UP001470230">
    <property type="component" value="Unassembled WGS sequence"/>
</dbReference>
<sequence length="297" mass="34758">MENNKLPIIRNINDKLLTIDLKSYAAKAISMMTLTESQYYTMIKIMFIVGLFVFIALFFIQAGYGKFQKSSVIWSVLLLPNKIAWILMECPIFIEMMLYLFNALFHLDPSVERRQVTIETLFCFSLFQLHYFQRSFVFPFLIKGKSKMPIMVMLAGAAFNTCNGILQGNWLFNISSDDYYDNLFKQKSFYLGVFIFFTGMFINIHSDHVIRTLRKRGDTNHYLPQRGMYRFVTSANYLGEIIEWTGYAILTQSLCGVLFVYWTIANLVPRSFSIYNLYLNEFGSDVLKKKRIIPFIM</sequence>
<evidence type="ECO:0000256" key="10">
    <source>
        <dbReference type="ARBA" id="ARBA00023002"/>
    </source>
</evidence>
<dbReference type="EMBL" id="JAPFFF010000006">
    <property type="protein sequence ID" value="KAK8887107.1"/>
    <property type="molecule type" value="Genomic_DNA"/>
</dbReference>
<keyword evidence="4 18" id="KW-0812">Transmembrane</keyword>
<evidence type="ECO:0000256" key="11">
    <source>
        <dbReference type="ARBA" id="ARBA00023098"/>
    </source>
</evidence>
<dbReference type="InterPro" id="IPR016636">
    <property type="entry name" value="3-oxo-5-alpha-steroid_4-DH"/>
</dbReference>
<evidence type="ECO:0000256" key="16">
    <source>
        <dbReference type="ARBA" id="ARBA00042579"/>
    </source>
</evidence>
<dbReference type="Pfam" id="PF02544">
    <property type="entry name" value="Steroid_dh"/>
    <property type="match status" value="1"/>
</dbReference>
<comment type="catalytic activity">
    <reaction evidence="17">
        <text>androst-4-ene-3,17-dione + NADPH + H(+) = 5alpha-androstan-3,17-dione + NADP(+)</text>
        <dbReference type="Rhea" id="RHEA:50816"/>
        <dbReference type="ChEBI" id="CHEBI:15378"/>
        <dbReference type="ChEBI" id="CHEBI:15994"/>
        <dbReference type="ChEBI" id="CHEBI:16422"/>
        <dbReference type="ChEBI" id="CHEBI:57783"/>
        <dbReference type="ChEBI" id="CHEBI:58349"/>
    </reaction>
    <physiologicalReaction direction="left-to-right" evidence="17">
        <dbReference type="Rhea" id="RHEA:50817"/>
    </physiologicalReaction>
</comment>
<protein>
    <recommendedName>
        <fullName evidence="14">3-oxo-5-alpha-steroid 4-dehydrogenase 1</fullName>
    </recommendedName>
    <alternativeName>
        <fullName evidence="15">SR type 1</fullName>
    </alternativeName>
    <alternativeName>
        <fullName evidence="16">Steroid 5-alpha-reductase 1</fullName>
    </alternativeName>
</protein>
<dbReference type="InterPro" id="IPR001104">
    <property type="entry name" value="3-oxo-5_a-steroid_4-DH_C"/>
</dbReference>
<keyword evidence="21" id="KW-1185">Reference proteome</keyword>
<evidence type="ECO:0000313" key="21">
    <source>
        <dbReference type="Proteomes" id="UP001470230"/>
    </source>
</evidence>
<accession>A0ABR2K7J7</accession>
<proteinExistence type="inferred from homology"/>
<keyword evidence="8" id="KW-0521">NADP</keyword>
<keyword evidence="11" id="KW-0443">Lipid metabolism</keyword>
<evidence type="ECO:0000256" key="15">
    <source>
        <dbReference type="ARBA" id="ARBA00041664"/>
    </source>
</evidence>
<feature type="transmembrane region" description="Helical" evidence="18">
    <location>
        <begin position="83"/>
        <end position="105"/>
    </location>
</feature>
<evidence type="ECO:0000256" key="13">
    <source>
        <dbReference type="ARBA" id="ARBA00037789"/>
    </source>
</evidence>
<evidence type="ECO:0000256" key="9">
    <source>
        <dbReference type="ARBA" id="ARBA00022989"/>
    </source>
</evidence>
<evidence type="ECO:0000313" key="20">
    <source>
        <dbReference type="EMBL" id="KAK8887107.1"/>
    </source>
</evidence>
<keyword evidence="10" id="KW-0560">Oxidoreductase</keyword>
<evidence type="ECO:0000256" key="17">
    <source>
        <dbReference type="ARBA" id="ARBA00049166"/>
    </source>
</evidence>
<comment type="similarity">
    <text evidence="3">Belongs to the steroid 5-alpha reductase family.</text>
</comment>
<feature type="transmembrane region" description="Helical" evidence="18">
    <location>
        <begin position="39"/>
        <end position="63"/>
    </location>
</feature>
<evidence type="ECO:0000256" key="18">
    <source>
        <dbReference type="SAM" id="Phobius"/>
    </source>
</evidence>
<evidence type="ECO:0000256" key="2">
    <source>
        <dbReference type="ARBA" id="ARBA00004524"/>
    </source>
</evidence>
<organism evidence="20 21">
    <name type="scientific">Tritrichomonas musculus</name>
    <dbReference type="NCBI Taxonomy" id="1915356"/>
    <lineage>
        <taxon>Eukaryota</taxon>
        <taxon>Metamonada</taxon>
        <taxon>Parabasalia</taxon>
        <taxon>Tritrichomonadida</taxon>
        <taxon>Tritrichomonadidae</taxon>
        <taxon>Tritrichomonas</taxon>
    </lineage>
</organism>
<dbReference type="PANTHER" id="PTHR10556">
    <property type="entry name" value="3-OXO-5-ALPHA-STEROID 4-DEHYDROGENASE"/>
    <property type="match status" value="1"/>
</dbReference>
<evidence type="ECO:0000256" key="14">
    <source>
        <dbReference type="ARBA" id="ARBA00039428"/>
    </source>
</evidence>
<feature type="transmembrane region" description="Helical" evidence="18">
    <location>
        <begin position="188"/>
        <end position="206"/>
    </location>
</feature>